<accession>A0ABT1ME08</accession>
<evidence type="ECO:0000313" key="7">
    <source>
        <dbReference type="EMBL" id="MCP9610589.1"/>
    </source>
</evidence>
<dbReference type="InterPro" id="IPR050223">
    <property type="entry name" value="D-isomer_2-hydroxyacid_DH"/>
</dbReference>
<evidence type="ECO:0000259" key="5">
    <source>
        <dbReference type="Pfam" id="PF00389"/>
    </source>
</evidence>
<evidence type="ECO:0000256" key="3">
    <source>
        <dbReference type="ARBA" id="ARBA00023027"/>
    </source>
</evidence>
<dbReference type="PROSITE" id="PS00671">
    <property type="entry name" value="D_2_HYDROXYACID_DH_3"/>
    <property type="match status" value="1"/>
</dbReference>
<evidence type="ECO:0000256" key="4">
    <source>
        <dbReference type="RuleBase" id="RU003719"/>
    </source>
</evidence>
<comment type="caution">
    <text evidence="7">The sequence shown here is derived from an EMBL/GenBank/DDBJ whole genome shotgun (WGS) entry which is preliminary data.</text>
</comment>
<dbReference type="PANTHER" id="PTHR10996:SF178">
    <property type="entry name" value="2-HYDROXYACID DEHYDROGENASE YGL185C-RELATED"/>
    <property type="match status" value="1"/>
</dbReference>
<feature type="domain" description="D-isomer specific 2-hydroxyacid dehydrogenase NAD-binding" evidence="6">
    <location>
        <begin position="111"/>
        <end position="289"/>
    </location>
</feature>
<dbReference type="PROSITE" id="PS00670">
    <property type="entry name" value="D_2_HYDROXYACID_DH_2"/>
    <property type="match status" value="1"/>
</dbReference>
<dbReference type="InterPro" id="IPR006140">
    <property type="entry name" value="D-isomer_DH_NAD-bd"/>
</dbReference>
<evidence type="ECO:0000256" key="1">
    <source>
        <dbReference type="ARBA" id="ARBA00005854"/>
    </source>
</evidence>
<dbReference type="Gene3D" id="3.40.50.720">
    <property type="entry name" value="NAD(P)-binding Rossmann-like Domain"/>
    <property type="match status" value="2"/>
</dbReference>
<sequence length="323" mass="36031">MKKKVLVTYNMFREGYAELMSKYDVTIPEGDVETFSYEEVLEMIPDFDALLSMFNFPVDRRLIDTASSRLKIVSNYAVGYDNIDIPYCTEKGIQVTNTPDPVTEPTADQAFGLLLAVSRRISEVDRRMRIPGAVKVALLENLGHSLYGKTIGILGMGRIGQALARRALASGMRVVYHNRHRLSPDVEQKYEARFLPLGELLAIADVVSVNAPLTADTYHLIGEEELKKMKPDSILINTARGPLVDEKALVKALQSKQIWAAGLDVFEFGDFPLPELLSMDNVVLNPHTGTQTYEVRNEMAAYAARNIINFFEGKGPVAKVNMK</sequence>
<dbReference type="PROSITE" id="PS00065">
    <property type="entry name" value="D_2_HYDROXYACID_DH_1"/>
    <property type="match status" value="1"/>
</dbReference>
<dbReference type="SUPFAM" id="SSF52283">
    <property type="entry name" value="Formate/glycerate dehydrogenase catalytic domain-like"/>
    <property type="match status" value="1"/>
</dbReference>
<proteinExistence type="inferred from homology"/>
<keyword evidence="8" id="KW-1185">Reference proteome</keyword>
<evidence type="ECO:0000313" key="8">
    <source>
        <dbReference type="Proteomes" id="UP001205603"/>
    </source>
</evidence>
<evidence type="ECO:0000259" key="6">
    <source>
        <dbReference type="Pfam" id="PF02826"/>
    </source>
</evidence>
<dbReference type="InterPro" id="IPR036291">
    <property type="entry name" value="NAD(P)-bd_dom_sf"/>
</dbReference>
<dbReference type="InterPro" id="IPR029752">
    <property type="entry name" value="D-isomer_DH_CS1"/>
</dbReference>
<dbReference type="InterPro" id="IPR029753">
    <property type="entry name" value="D-isomer_DH_CS"/>
</dbReference>
<dbReference type="Pfam" id="PF00389">
    <property type="entry name" value="2-Hacid_dh"/>
    <property type="match status" value="1"/>
</dbReference>
<dbReference type="PANTHER" id="PTHR10996">
    <property type="entry name" value="2-HYDROXYACID DEHYDROGENASE-RELATED"/>
    <property type="match status" value="1"/>
</dbReference>
<organism evidence="7 8">
    <name type="scientific">Coprobacter tertius</name>
    <dbReference type="NCBI Taxonomy" id="2944915"/>
    <lineage>
        <taxon>Bacteria</taxon>
        <taxon>Pseudomonadati</taxon>
        <taxon>Bacteroidota</taxon>
        <taxon>Bacteroidia</taxon>
        <taxon>Bacteroidales</taxon>
        <taxon>Barnesiellaceae</taxon>
        <taxon>Coprobacter</taxon>
    </lineage>
</organism>
<dbReference type="EMBL" id="JANDHW010000001">
    <property type="protein sequence ID" value="MCP9610589.1"/>
    <property type="molecule type" value="Genomic_DNA"/>
</dbReference>
<comment type="similarity">
    <text evidence="1 4">Belongs to the D-isomer specific 2-hydroxyacid dehydrogenase family.</text>
</comment>
<reference evidence="7 8" key="1">
    <citation type="submission" date="2022-07" db="EMBL/GenBank/DDBJ databases">
        <title>Fecal culturing of patients with breast cancer.</title>
        <authorList>
            <person name="Teng N.M.Y."/>
            <person name="Kiu R."/>
            <person name="Evans R."/>
            <person name="Baker D.J."/>
            <person name="Zenner C."/>
            <person name="Robinson S.D."/>
            <person name="Hall L.J."/>
        </authorList>
    </citation>
    <scope>NUCLEOTIDE SEQUENCE [LARGE SCALE GENOMIC DNA]</scope>
    <source>
        <strain evidence="7 8">LH1063</strain>
    </source>
</reference>
<protein>
    <submittedName>
        <fullName evidence="7">NAD(P)-binding domain-containing protein</fullName>
    </submittedName>
</protein>
<gene>
    <name evidence="7" type="ORF">NMU02_00580</name>
</gene>
<dbReference type="Proteomes" id="UP001205603">
    <property type="component" value="Unassembled WGS sequence"/>
</dbReference>
<dbReference type="Pfam" id="PF02826">
    <property type="entry name" value="2-Hacid_dh_C"/>
    <property type="match status" value="1"/>
</dbReference>
<feature type="domain" description="D-isomer specific 2-hydroxyacid dehydrogenase catalytic" evidence="5">
    <location>
        <begin position="13"/>
        <end position="321"/>
    </location>
</feature>
<keyword evidence="2 4" id="KW-0560">Oxidoreductase</keyword>
<dbReference type="SUPFAM" id="SSF51735">
    <property type="entry name" value="NAD(P)-binding Rossmann-fold domains"/>
    <property type="match status" value="1"/>
</dbReference>
<dbReference type="InterPro" id="IPR006139">
    <property type="entry name" value="D-isomer_2_OHA_DH_cat_dom"/>
</dbReference>
<evidence type="ECO:0000256" key="2">
    <source>
        <dbReference type="ARBA" id="ARBA00023002"/>
    </source>
</evidence>
<dbReference type="RefSeq" id="WP_255025440.1">
    <property type="nucleotide sequence ID" value="NZ_JANDHW010000001.1"/>
</dbReference>
<keyword evidence="3" id="KW-0520">NAD</keyword>
<name>A0ABT1ME08_9BACT</name>